<dbReference type="OrthoDB" id="9974378at2759"/>
<dbReference type="PANTHER" id="PTHR47411">
    <property type="entry name" value="B3GNT1, BETA-1,3-N-ACETYLGUCOSAMINYLTRANSFERASE 1, HOMOLOG"/>
    <property type="match status" value="1"/>
</dbReference>
<reference evidence="1 2" key="2">
    <citation type="submission" date="2018-11" db="EMBL/GenBank/DDBJ databases">
        <authorList>
            <consortium name="Pathogen Informatics"/>
        </authorList>
    </citation>
    <scope>NUCLEOTIDE SEQUENCE [LARGE SCALE GENOMIC DNA]</scope>
</reference>
<keyword evidence="2" id="KW-1185">Reference proteome</keyword>
<sequence length="214" mass="24856">MESEYEEGSDCLKIGKFFAYKNYCVLPYVRRSGLEDNMNIYERITLVLHVSHDYLDDKILEQLESWDGPVTLMVAIPSAQIYKRMQKIQHTLSQFPLLIQHKLSAHVLFRSDNGCDKDVVGELNETESTWKYPVNVVRNAARMFVRSKYVLIGDSEFAFPRGFESRMRVLAREQLAYNPKTALVVRIFEVDDAIKEQVFLTYAKTKAKSLPKFL</sequence>
<gene>
    <name evidence="1" type="ORF">GPUH_LOCUS2695</name>
</gene>
<dbReference type="Proteomes" id="UP000271098">
    <property type="component" value="Unassembled WGS sequence"/>
</dbReference>
<evidence type="ECO:0000313" key="1">
    <source>
        <dbReference type="EMBL" id="VDK35894.1"/>
    </source>
</evidence>
<dbReference type="WBParaSite" id="GPUH_0000270001-mRNA-1">
    <property type="protein sequence ID" value="GPUH_0000270001-mRNA-1"/>
    <property type="gene ID" value="GPUH_0000270001"/>
</dbReference>
<accession>A0A183D1V4</accession>
<dbReference type="PANTHER" id="PTHR47411:SF3">
    <property type="entry name" value="I-BETA-1,3-N-ACETYLGLUCOSAMINYLTRANSFERASE"/>
    <property type="match status" value="1"/>
</dbReference>
<evidence type="ECO:0000313" key="2">
    <source>
        <dbReference type="Proteomes" id="UP000271098"/>
    </source>
</evidence>
<dbReference type="Pfam" id="PF13896">
    <property type="entry name" value="Glyco_transf_49"/>
    <property type="match status" value="1"/>
</dbReference>
<name>A0A183D1V4_9BILA</name>
<dbReference type="EMBL" id="UYRT01004212">
    <property type="protein sequence ID" value="VDK35894.1"/>
    <property type="molecule type" value="Genomic_DNA"/>
</dbReference>
<protein>
    <submittedName>
        <fullName evidence="3">DUF1308 domain-containing protein</fullName>
    </submittedName>
</protein>
<reference evidence="3" key="1">
    <citation type="submission" date="2016-06" db="UniProtKB">
        <authorList>
            <consortium name="WormBaseParasite"/>
        </authorList>
    </citation>
    <scope>IDENTIFICATION</scope>
</reference>
<organism evidence="3">
    <name type="scientific">Gongylonema pulchrum</name>
    <dbReference type="NCBI Taxonomy" id="637853"/>
    <lineage>
        <taxon>Eukaryota</taxon>
        <taxon>Metazoa</taxon>
        <taxon>Ecdysozoa</taxon>
        <taxon>Nematoda</taxon>
        <taxon>Chromadorea</taxon>
        <taxon>Rhabditida</taxon>
        <taxon>Spirurina</taxon>
        <taxon>Spiruromorpha</taxon>
        <taxon>Spiruroidea</taxon>
        <taxon>Gongylonematidae</taxon>
        <taxon>Gongylonema</taxon>
    </lineage>
</organism>
<proteinExistence type="predicted"/>
<dbReference type="AlphaFoldDB" id="A0A183D1V4"/>
<evidence type="ECO:0000313" key="3">
    <source>
        <dbReference type="WBParaSite" id="GPUH_0000270001-mRNA-1"/>
    </source>
</evidence>